<feature type="non-terminal residue" evidence="1">
    <location>
        <position position="1292"/>
    </location>
</feature>
<evidence type="ECO:0000313" key="1">
    <source>
        <dbReference type="EMBL" id="KAG0430359.1"/>
    </source>
</evidence>
<gene>
    <name evidence="1" type="ORF">HPB47_022768</name>
</gene>
<organism evidence="1 2">
    <name type="scientific">Ixodes persulcatus</name>
    <name type="common">Taiga tick</name>
    <dbReference type="NCBI Taxonomy" id="34615"/>
    <lineage>
        <taxon>Eukaryota</taxon>
        <taxon>Metazoa</taxon>
        <taxon>Ecdysozoa</taxon>
        <taxon>Arthropoda</taxon>
        <taxon>Chelicerata</taxon>
        <taxon>Arachnida</taxon>
        <taxon>Acari</taxon>
        <taxon>Parasitiformes</taxon>
        <taxon>Ixodida</taxon>
        <taxon>Ixodoidea</taxon>
        <taxon>Ixodidae</taxon>
        <taxon>Ixodinae</taxon>
        <taxon>Ixodes</taxon>
    </lineage>
</organism>
<name>A0AC60QB63_IXOPE</name>
<keyword evidence="2" id="KW-1185">Reference proteome</keyword>
<dbReference type="Proteomes" id="UP000805193">
    <property type="component" value="Unassembled WGS sequence"/>
</dbReference>
<proteinExistence type="predicted"/>
<accession>A0AC60QB63</accession>
<reference evidence="1 2" key="1">
    <citation type="journal article" date="2020" name="Cell">
        <title>Large-Scale Comparative Analyses of Tick Genomes Elucidate Their Genetic Diversity and Vector Capacities.</title>
        <authorList>
            <consortium name="Tick Genome and Microbiome Consortium (TIGMIC)"/>
            <person name="Jia N."/>
            <person name="Wang J."/>
            <person name="Shi W."/>
            <person name="Du L."/>
            <person name="Sun Y."/>
            <person name="Zhan W."/>
            <person name="Jiang J.F."/>
            <person name="Wang Q."/>
            <person name="Zhang B."/>
            <person name="Ji P."/>
            <person name="Bell-Sakyi L."/>
            <person name="Cui X.M."/>
            <person name="Yuan T.T."/>
            <person name="Jiang B.G."/>
            <person name="Yang W.F."/>
            <person name="Lam T.T."/>
            <person name="Chang Q.C."/>
            <person name="Ding S.J."/>
            <person name="Wang X.J."/>
            <person name="Zhu J.G."/>
            <person name="Ruan X.D."/>
            <person name="Zhao L."/>
            <person name="Wei J.T."/>
            <person name="Ye R.Z."/>
            <person name="Que T.C."/>
            <person name="Du C.H."/>
            <person name="Zhou Y.H."/>
            <person name="Cheng J.X."/>
            <person name="Dai P.F."/>
            <person name="Guo W.B."/>
            <person name="Han X.H."/>
            <person name="Huang E.J."/>
            <person name="Li L.F."/>
            <person name="Wei W."/>
            <person name="Gao Y.C."/>
            <person name="Liu J.Z."/>
            <person name="Shao H.Z."/>
            <person name="Wang X."/>
            <person name="Wang C.C."/>
            <person name="Yang T.C."/>
            <person name="Huo Q.B."/>
            <person name="Li W."/>
            <person name="Chen H.Y."/>
            <person name="Chen S.E."/>
            <person name="Zhou L.G."/>
            <person name="Ni X.B."/>
            <person name="Tian J.H."/>
            <person name="Sheng Y."/>
            <person name="Liu T."/>
            <person name="Pan Y.S."/>
            <person name="Xia L.Y."/>
            <person name="Li J."/>
            <person name="Zhao F."/>
            <person name="Cao W.C."/>
        </authorList>
    </citation>
    <scope>NUCLEOTIDE SEQUENCE [LARGE SCALE GENOMIC DNA]</scope>
    <source>
        <strain evidence="1">Iper-2018</strain>
    </source>
</reference>
<comment type="caution">
    <text evidence="1">The sequence shown here is derived from an EMBL/GenBank/DDBJ whole genome shotgun (WGS) entry which is preliminary data.</text>
</comment>
<protein>
    <submittedName>
        <fullName evidence="1">Uncharacterized protein</fullName>
    </submittedName>
</protein>
<sequence>MQLSNAAKQTSLTLADLRSALGKAQEACGRRQQEIDSALEMIRELDRELEDLRKAALTSQLRPLPGDNSDLCALKLGATSKVVGSSMAQLLTAASQGNESYTGTAARDTASALKQLTGAVRGVAASSGDSALQTRLVDHAREVLDRSCQLLEEARQAVLRPDDPDKQQRLAHVAKSVSAALNSCVNCLPGQKDVDDTIRSITDSSQALNAREFPSSGRPYGELQAGLTEAAAGLQEATGHVVQSSRGNAAQLASSVRRFGGAFGTLLGCGLEMAGQARDAEARAQMVVSLKNVSMVSSKLLVAAKSVAADPGAPNAKNQLAAAARAVTESINHLVDVCTSAAPGQKECDGAVRAIQMMRPLLDQPNEPVNDLTYFDCLDTVMEKSQSLGDAMTGIANHAKRSEHEQFGESVKEVSSAICGLVESSAQAAYLVGASDASSVAGKPGLVDLAHFARASQAIQMACQQLSNPTSSQPQILSAATVIAKHTSSLCNACRVASSKTMNPVAKRHFVQSAKDVASATASLVKEIKVLDQEPNEVNRQRCGDATRPLVEAVDSLTTFASSPEFAGMPARISHKARAAQEPITSAGRTIIDGSCSLILSAKSLALNPKDPPAWQSLASHSKEVSDGIKRLVSSIRDKAPGQKECEEAIERLNACIRELDQASLNILSQSTMPHADSSLKAYQEQMENSASEILEKIEPLRCAAKGEAEKLGHAVTQMVGYLGPLVQSAVAGATRTVNSKQQMALLDQTKTVAECCLQLVYAAKGAAGNPKAVHVHADVDDAAEGARDALQELLRTLEALATEAGVVTGLVESVSKAMYRLEERTVVTLLGSSPQPQELSYVDYQTRMVRSAKEVARVAQDMVAHASHDPSRLTPLAADLSHHYAALAADARGAMAATASSDVSGRIRTGVQDLGKACINLTKSAGACQGSPGDTYRQREVADNARVVSEKVSHILAALQAGSRGTQACINAASTVSGIIGDLDTTIMFATAGTLHAQGEGDKFVDHRESILKTAKALVEDTKTLVAGAASSQEQLAVRRAERRHHHPAAGGGGPLLTPLPVVKLGAASLGSHNTEAQVLLMNAVKDVASALGDLVQATKAASGKNIDDPAMAYLKDSAKVMVTNVTSLLKTVRAVEDEHARGTRALESTVEAIWQEIRAFDSGDPPMRKATPEDLVRATRPVTLATAKAVAAGNSGRQDDVIVAANMGRKAIFDLLATSKSASCLAETQDLRSRVLGSGRDCAVRYRELLQAVLEVVQRPTSEGKQSLVASSRSIAMSVTDIVAAAEALK</sequence>
<evidence type="ECO:0000313" key="2">
    <source>
        <dbReference type="Proteomes" id="UP000805193"/>
    </source>
</evidence>
<dbReference type="EMBL" id="JABSTQ010009332">
    <property type="protein sequence ID" value="KAG0430359.1"/>
    <property type="molecule type" value="Genomic_DNA"/>
</dbReference>